<proteinExistence type="predicted"/>
<keyword evidence="1" id="KW-1133">Transmembrane helix</keyword>
<accession>X0Q2T3</accession>
<reference evidence="2 3" key="1">
    <citation type="submission" date="2014-02" db="EMBL/GenBank/DDBJ databases">
        <title>Whole genome shotgun sequence of Rhodococcus wratislaviensis NBRC 100605.</title>
        <authorList>
            <person name="Hosoyama A."/>
            <person name="Tsuchikane K."/>
            <person name="Yoshida I."/>
            <person name="Ohji S."/>
            <person name="Ichikawa N."/>
            <person name="Yamazoe A."/>
            <person name="Fujita N."/>
        </authorList>
    </citation>
    <scope>NUCLEOTIDE SEQUENCE [LARGE SCALE GENOMIC DNA]</scope>
    <source>
        <strain evidence="2 3">NBRC 100605</strain>
    </source>
</reference>
<evidence type="ECO:0000313" key="2">
    <source>
        <dbReference type="EMBL" id="GAF50438.1"/>
    </source>
</evidence>
<organism evidence="2 3">
    <name type="scientific">Rhodococcus wratislaviensis NBRC 100605</name>
    <dbReference type="NCBI Taxonomy" id="1219028"/>
    <lineage>
        <taxon>Bacteria</taxon>
        <taxon>Bacillati</taxon>
        <taxon>Actinomycetota</taxon>
        <taxon>Actinomycetes</taxon>
        <taxon>Mycobacteriales</taxon>
        <taxon>Nocardiaceae</taxon>
        <taxon>Rhodococcus</taxon>
    </lineage>
</organism>
<dbReference type="RefSeq" id="WP_409372250.1">
    <property type="nucleotide sequence ID" value="NZ_BAWF01000095.1"/>
</dbReference>
<sequence length="143" mass="14929">MNSSSAPTVIGGGAAVSVTARVAHGVTSDMMTSGADLTFRRAATYTVAATAGAVLVALLSVAWMSIGSGDCAESMMECAGREKYVLVFGPPTLLLLGGVGAFVQTYRVWRAGGRWPIWQGAGWMLFVFMLIYASVSARALTEI</sequence>
<protein>
    <submittedName>
        <fullName evidence="2">Uncharacterized protein</fullName>
    </submittedName>
</protein>
<evidence type="ECO:0000313" key="3">
    <source>
        <dbReference type="Proteomes" id="UP000019491"/>
    </source>
</evidence>
<dbReference type="AlphaFoldDB" id="X0Q2T3"/>
<dbReference type="EMBL" id="BAWF01000095">
    <property type="protein sequence ID" value="GAF50438.1"/>
    <property type="molecule type" value="Genomic_DNA"/>
</dbReference>
<dbReference type="Proteomes" id="UP000019491">
    <property type="component" value="Unassembled WGS sequence"/>
</dbReference>
<keyword evidence="3" id="KW-1185">Reference proteome</keyword>
<feature type="transmembrane region" description="Helical" evidence="1">
    <location>
        <begin position="115"/>
        <end position="135"/>
    </location>
</feature>
<evidence type="ECO:0000256" key="1">
    <source>
        <dbReference type="SAM" id="Phobius"/>
    </source>
</evidence>
<comment type="caution">
    <text evidence="2">The sequence shown here is derived from an EMBL/GenBank/DDBJ whole genome shotgun (WGS) entry which is preliminary data.</text>
</comment>
<keyword evidence="1" id="KW-0472">Membrane</keyword>
<keyword evidence="1" id="KW-0812">Transmembrane</keyword>
<feature type="transmembrane region" description="Helical" evidence="1">
    <location>
        <begin position="84"/>
        <end position="103"/>
    </location>
</feature>
<gene>
    <name evidence="2" type="ORF">RW1_095_00560</name>
</gene>
<name>X0Q2T3_RHOWR</name>
<feature type="transmembrane region" description="Helical" evidence="1">
    <location>
        <begin position="42"/>
        <end position="63"/>
    </location>
</feature>